<gene>
    <name evidence="1" type="ORF">PDJAM_G00096060</name>
</gene>
<dbReference type="Proteomes" id="UP000830395">
    <property type="component" value="Chromosome 19"/>
</dbReference>
<protein>
    <submittedName>
        <fullName evidence="1">Uncharacterized protein</fullName>
    </submittedName>
</protein>
<organism evidence="1 2">
    <name type="scientific">Pangasius djambal</name>
    <dbReference type="NCBI Taxonomy" id="1691987"/>
    <lineage>
        <taxon>Eukaryota</taxon>
        <taxon>Metazoa</taxon>
        <taxon>Chordata</taxon>
        <taxon>Craniata</taxon>
        <taxon>Vertebrata</taxon>
        <taxon>Euteleostomi</taxon>
        <taxon>Actinopterygii</taxon>
        <taxon>Neopterygii</taxon>
        <taxon>Teleostei</taxon>
        <taxon>Ostariophysi</taxon>
        <taxon>Siluriformes</taxon>
        <taxon>Pangasiidae</taxon>
        <taxon>Pangasius</taxon>
    </lineage>
</organism>
<comment type="caution">
    <text evidence="1">The sequence shown here is derived from an EMBL/GenBank/DDBJ whole genome shotgun (WGS) entry which is preliminary data.</text>
</comment>
<accession>A0ACC5Z762</accession>
<proteinExistence type="predicted"/>
<evidence type="ECO:0000313" key="2">
    <source>
        <dbReference type="Proteomes" id="UP000830395"/>
    </source>
</evidence>
<evidence type="ECO:0000313" key="1">
    <source>
        <dbReference type="EMBL" id="MCJ8743598.1"/>
    </source>
</evidence>
<keyword evidence="2" id="KW-1185">Reference proteome</keyword>
<name>A0ACC5Z762_9TELE</name>
<dbReference type="EMBL" id="CM040993">
    <property type="protein sequence ID" value="MCJ8743598.1"/>
    <property type="molecule type" value="Genomic_DNA"/>
</dbReference>
<reference evidence="1" key="1">
    <citation type="submission" date="2020-02" db="EMBL/GenBank/DDBJ databases">
        <title>Genome sequencing of the panga catfish, Pangasius djambal.</title>
        <authorList>
            <person name="Wen M."/>
            <person name="Zahm M."/>
            <person name="Roques C."/>
            <person name="Cabau C."/>
            <person name="Klopp C."/>
            <person name="Donnadieu C."/>
            <person name="Jouanno E."/>
            <person name="Avarre J.-C."/>
            <person name="Campet M."/>
            <person name="Ha T."/>
            <person name="Dugue R."/>
            <person name="Lampietro C."/>
            <person name="Louis A."/>
            <person name="Herpin A."/>
            <person name="Echchiki A."/>
            <person name="Berthelot C."/>
            <person name="Parey E."/>
            <person name="Roest-Crollius H."/>
            <person name="Braasch I."/>
            <person name="Postlethwait J.H."/>
            <person name="Bobe J."/>
            <person name="Montfort J."/>
            <person name="Bouchez O."/>
            <person name="Begum T."/>
            <person name="Schartl M."/>
            <person name="Gustiano R."/>
            <person name="Guiguen Y."/>
        </authorList>
    </citation>
    <scope>NUCLEOTIDE SEQUENCE</scope>
    <source>
        <strain evidence="1">Pdj_M5554</strain>
    </source>
</reference>
<sequence length="334" mass="35782">MPKANGAASHALLTPAWPFTSYYEEANVVASPVELQPETNVAEADMAASLSELQCETNEVVSSSDLEPEADVVASPPDVAASHSELQNSRPMWRSLPPAPAIDPLPASCQYAPCLLPSWRVQQERQCKNLGSLVDIFPRGAGPPQESFCRHLGRGLEGICQVKEFIHSELLAQIYSTGDHSALMTESPEQAVHREHVLRTHSALKEALSILSEISTSTLSTLLSAPVEGPRLQSSIINRGSPSVLCAPKKTSSCPGPPTRGPAPPAPPATPVLLLPSRSAPSVPKGLKNKDSPQTLTRPNRSAPSIPRRQPPAVPSQKPHEHERIPNTKGTRTE</sequence>